<name>A0A6V8NB75_9BACT</name>
<feature type="signal peptide" evidence="1">
    <location>
        <begin position="1"/>
        <end position="20"/>
    </location>
</feature>
<keyword evidence="3" id="KW-1185">Reference proteome</keyword>
<gene>
    <name evidence="2" type="ORF">GMLC_26360</name>
</gene>
<comment type="caution">
    <text evidence="2">The sequence shown here is derived from an EMBL/GenBank/DDBJ whole genome shotgun (WGS) entry which is preliminary data.</text>
</comment>
<accession>A0A6V8NB75</accession>
<sequence length="730" mass="73348">MKRLLLAVVVLAALSACSKATQEGVVIDSSGHHAAGWTTVTGGAHPAAYLANRTLCTQCHGDPLDPNGTGGISGVSCFSASFAGLTCHPQGPSGHPQGFASADSHGPRVKAVAGGANGMAFCKSCHGSDYRGSGAAVSCIACHQLAHPGTNAPHSPAPWRGSARTHTNVDPSNAAACAQCHTAGANLSPASVTLTSYQSGTPGCFNGTLCHAQVGHSDTSTFPSPTLPWTNPANHGARARYQPNQNNGLINCETCHGSNLTGGTAQVGCLSTTGCHGVAAPHPAKADWTLAAGPLSHVRVDQVDPALTNVGTSNAPVCSTCHNSSASNLSAPYLARFAASPAGSFKAGTPGCFNATMCHGDPRSDCSVCHGASNVGNSVPFNSTAGATAPTDAKVGAHVKHLKASTQAAPFVTAIASDVACSQCHSVPGSPAISGTHRDGTVEFSFGSLATAAGTLTPALTRNGSGALSCANTYCHGATLVGGSNTAPTWNDTGYLSASGCGTCHGFPPAISAHTGVTSATACSGCHPHVNATNNGFSDPTKHINGTIEASGGTAHSFPYAGALHRPGGTGTVTANSRSPYTNCSACHDTTTTGGTYPVTAGVRPLCSACHLNMTNFLGTSPGCADCHGDSTGRPNGTSFPNRGGRHSDHTFASCNFCHFGGGTGTLTHGNSNRIKKAVQNVVIGKNTALYLNTDTIVITQNPTTGAVTCTGLCHNPLNTSNSKNHSNSW</sequence>
<dbReference type="Gene3D" id="3.90.10.10">
    <property type="entry name" value="Cytochrome C3"/>
    <property type="match status" value="1"/>
</dbReference>
<dbReference type="Proteomes" id="UP000587586">
    <property type="component" value="Unassembled WGS sequence"/>
</dbReference>
<organism evidence="2 3">
    <name type="scientific">Geomonas limicola</name>
    <dbReference type="NCBI Taxonomy" id="2740186"/>
    <lineage>
        <taxon>Bacteria</taxon>
        <taxon>Pseudomonadati</taxon>
        <taxon>Thermodesulfobacteriota</taxon>
        <taxon>Desulfuromonadia</taxon>
        <taxon>Geobacterales</taxon>
        <taxon>Geobacteraceae</taxon>
        <taxon>Geomonas</taxon>
    </lineage>
</organism>
<dbReference type="InterPro" id="IPR010176">
    <property type="entry name" value="C4xCH_C2xCH_motif_GEOSU"/>
</dbReference>
<dbReference type="AlphaFoldDB" id="A0A6V8NB75"/>
<dbReference type="Pfam" id="PF09698">
    <property type="entry name" value="GSu_C4xC__C2xCH"/>
    <property type="match status" value="1"/>
</dbReference>
<dbReference type="SUPFAM" id="SSF48695">
    <property type="entry name" value="Multiheme cytochromes"/>
    <property type="match status" value="4"/>
</dbReference>
<proteinExistence type="predicted"/>
<feature type="chain" id="PRO_5028346236" evidence="1">
    <location>
        <begin position="21"/>
        <end position="730"/>
    </location>
</feature>
<dbReference type="NCBIfam" id="TIGR01904">
    <property type="entry name" value="GSu_C4xC__C2xCH"/>
    <property type="match status" value="1"/>
</dbReference>
<protein>
    <submittedName>
        <fullName evidence="2">Cytochrome c</fullName>
    </submittedName>
</protein>
<dbReference type="RefSeq" id="WP_183361617.1">
    <property type="nucleotide sequence ID" value="NZ_BLXZ01000005.1"/>
</dbReference>
<evidence type="ECO:0000313" key="2">
    <source>
        <dbReference type="EMBL" id="GFO69057.1"/>
    </source>
</evidence>
<evidence type="ECO:0000313" key="3">
    <source>
        <dbReference type="Proteomes" id="UP000587586"/>
    </source>
</evidence>
<reference evidence="3" key="1">
    <citation type="submission" date="2020-06" db="EMBL/GenBank/DDBJ databases">
        <title>Draft genomic sequecing of Geomonas sp. Red745.</title>
        <authorList>
            <person name="Itoh H."/>
            <person name="Xu Z.X."/>
            <person name="Ushijima N."/>
            <person name="Masuda Y."/>
            <person name="Shiratori Y."/>
            <person name="Senoo K."/>
        </authorList>
    </citation>
    <scope>NUCLEOTIDE SEQUENCE [LARGE SCALE GENOMIC DNA]</scope>
    <source>
        <strain evidence="3">Red745</strain>
    </source>
</reference>
<evidence type="ECO:0000256" key="1">
    <source>
        <dbReference type="SAM" id="SignalP"/>
    </source>
</evidence>
<keyword evidence="1" id="KW-0732">Signal</keyword>
<dbReference type="PROSITE" id="PS51257">
    <property type="entry name" value="PROKAR_LIPOPROTEIN"/>
    <property type="match status" value="1"/>
</dbReference>
<dbReference type="EMBL" id="BLXZ01000005">
    <property type="protein sequence ID" value="GFO69057.1"/>
    <property type="molecule type" value="Genomic_DNA"/>
</dbReference>
<dbReference type="InterPro" id="IPR036280">
    <property type="entry name" value="Multihaem_cyt_sf"/>
</dbReference>